<evidence type="ECO:0000256" key="6">
    <source>
        <dbReference type="SAM" id="Phobius"/>
    </source>
</evidence>
<dbReference type="GO" id="GO:0005524">
    <property type="term" value="F:ATP binding"/>
    <property type="evidence" value="ECO:0007669"/>
    <property type="project" value="UniProtKB-UniRule"/>
</dbReference>
<feature type="transmembrane region" description="Helical" evidence="6">
    <location>
        <begin position="54"/>
        <end position="77"/>
    </location>
</feature>
<dbReference type="SMART" id="SM00382">
    <property type="entry name" value="AAA"/>
    <property type="match status" value="1"/>
</dbReference>
<feature type="transmembrane region" description="Helical" evidence="6">
    <location>
        <begin position="84"/>
        <end position="107"/>
    </location>
</feature>
<dbReference type="Pfam" id="PF01580">
    <property type="entry name" value="FtsK_SpoIIIE"/>
    <property type="match status" value="1"/>
</dbReference>
<evidence type="ECO:0000259" key="7">
    <source>
        <dbReference type="PROSITE" id="PS50901"/>
    </source>
</evidence>
<dbReference type="InterPro" id="IPR036390">
    <property type="entry name" value="WH_DNA-bd_sf"/>
</dbReference>
<keyword evidence="3 5" id="KW-0067">ATP-binding</keyword>
<dbReference type="InterPro" id="IPR003593">
    <property type="entry name" value="AAA+_ATPase"/>
</dbReference>
<dbReference type="InterPro" id="IPR050206">
    <property type="entry name" value="FtsK/SpoIIIE/SftA"/>
</dbReference>
<sequence>MRRYHSRYQSPFRLKIKKKTAVTLTGTFLLALSLLSLISFLLDAPLLSFFKRVSLAFFGWSSIFFLLAIFLTSILLLGIRTSFFSFNTILGTYFSLSAILGISYFFLSEKAGTWGSWVWQSIAYLLTPVGAFLILLIVFLAGLIILTNTSLDWLISLFLEILQRAKKFLERFLTRKEKATIKIGGEETKITTQISKESANQQRQAAQVVKENQPSTTGLPVSGQIWRYPPLSLLSDTTGVKADRGDLKVNGQMIEKTLAGFGISGKVVEINKGPAITQYAISIPLGTKISKITALSNDLALALATPTGTVRIEAPIPGKSLIGIEIPNKSLEIVGLKSILASEVMQSQKSKLAVALGQNVAGEPVVTDITKMPHVLIAGTTGSGKSVLLNSFLASVLFRAAPFEVKMIMVDPKRVELSLFNGIPHLLTPVIVDLEKILSSLKWALTEMERRYKLFAQAQVKNVQGYNETAGFQALPYILIIIDELNDLMKFAPVEVEDAICRIAQMARATGIHLVVATQRPSVDVITGLIKANIPCRVAFNVSSMVDSRVILDQPGAEKLLGRGDMLYLPPDASKPQRIQGVYVSEEEMNNLVGFLKASGVEPEYTTEVTEMPYSPLASHGIKGGEDELFEEAVRTVCQYDRASASLLQRRLRIGYARAARLLDQLEAQGIVGPGEGAKPRDVLVRNVEEFLSSKSS</sequence>
<dbReference type="InterPro" id="IPR027417">
    <property type="entry name" value="P-loop_NTPase"/>
</dbReference>
<dbReference type="InterPro" id="IPR041027">
    <property type="entry name" value="FtsK_alpha"/>
</dbReference>
<dbReference type="SUPFAM" id="SSF52540">
    <property type="entry name" value="P-loop containing nucleoside triphosphate hydrolases"/>
    <property type="match status" value="1"/>
</dbReference>
<dbReference type="SMART" id="SM00843">
    <property type="entry name" value="Ftsk_gamma"/>
    <property type="match status" value="1"/>
</dbReference>
<name>A0A1F5G3B0_9BACT</name>
<dbReference type="Gene3D" id="1.10.10.10">
    <property type="entry name" value="Winged helix-like DNA-binding domain superfamily/Winged helix DNA-binding domain"/>
    <property type="match status" value="1"/>
</dbReference>
<keyword evidence="6" id="KW-0472">Membrane</keyword>
<dbReference type="Gene3D" id="3.30.980.40">
    <property type="match status" value="1"/>
</dbReference>
<evidence type="ECO:0000256" key="2">
    <source>
        <dbReference type="ARBA" id="ARBA00022741"/>
    </source>
</evidence>
<comment type="caution">
    <text evidence="8">The sequence shown here is derived from an EMBL/GenBank/DDBJ whole genome shotgun (WGS) entry which is preliminary data.</text>
</comment>
<dbReference type="InterPro" id="IPR036388">
    <property type="entry name" value="WH-like_DNA-bd_sf"/>
</dbReference>
<dbReference type="PANTHER" id="PTHR22683">
    <property type="entry name" value="SPORULATION PROTEIN RELATED"/>
    <property type="match status" value="1"/>
</dbReference>
<dbReference type="GO" id="GO:0003677">
    <property type="term" value="F:DNA binding"/>
    <property type="evidence" value="ECO:0007669"/>
    <property type="project" value="UniProtKB-KW"/>
</dbReference>
<evidence type="ECO:0000256" key="3">
    <source>
        <dbReference type="ARBA" id="ARBA00022840"/>
    </source>
</evidence>
<feature type="transmembrane region" description="Helical" evidence="6">
    <location>
        <begin position="21"/>
        <end position="42"/>
    </location>
</feature>
<dbReference type="Proteomes" id="UP000176628">
    <property type="component" value="Unassembled WGS sequence"/>
</dbReference>
<dbReference type="PROSITE" id="PS50901">
    <property type="entry name" value="FTSK"/>
    <property type="match status" value="1"/>
</dbReference>
<protein>
    <recommendedName>
        <fullName evidence="7">FtsK domain-containing protein</fullName>
    </recommendedName>
</protein>
<dbReference type="Pfam" id="PF17854">
    <property type="entry name" value="FtsK_alpha"/>
    <property type="match status" value="1"/>
</dbReference>
<proteinExistence type="inferred from homology"/>
<evidence type="ECO:0000256" key="5">
    <source>
        <dbReference type="PROSITE-ProRule" id="PRU00289"/>
    </source>
</evidence>
<keyword evidence="4" id="KW-0238">DNA-binding</keyword>
<dbReference type="InterPro" id="IPR002543">
    <property type="entry name" value="FtsK_dom"/>
</dbReference>
<dbReference type="Pfam" id="PF09397">
    <property type="entry name" value="FtsK_gamma"/>
    <property type="match status" value="1"/>
</dbReference>
<dbReference type="CDD" id="cd01127">
    <property type="entry name" value="TrwB_TraG_TraD_VirD4"/>
    <property type="match status" value="1"/>
</dbReference>
<dbReference type="Gene3D" id="3.40.50.300">
    <property type="entry name" value="P-loop containing nucleotide triphosphate hydrolases"/>
    <property type="match status" value="1"/>
</dbReference>
<dbReference type="SUPFAM" id="SSF46785">
    <property type="entry name" value="Winged helix' DNA-binding domain"/>
    <property type="match status" value="1"/>
</dbReference>
<evidence type="ECO:0000256" key="4">
    <source>
        <dbReference type="ARBA" id="ARBA00023125"/>
    </source>
</evidence>
<feature type="transmembrane region" description="Helical" evidence="6">
    <location>
        <begin position="122"/>
        <end position="146"/>
    </location>
</feature>
<gene>
    <name evidence="8" type="ORF">A2Z23_00310</name>
</gene>
<keyword evidence="6" id="KW-0812">Transmembrane</keyword>
<feature type="binding site" evidence="5">
    <location>
        <begin position="379"/>
        <end position="386"/>
    </location>
    <ligand>
        <name>ATP</name>
        <dbReference type="ChEBI" id="CHEBI:30616"/>
    </ligand>
</feature>
<organism evidence="8 9">
    <name type="scientific">Candidatus Curtissbacteria bacterium RBG_16_39_7</name>
    <dbReference type="NCBI Taxonomy" id="1797707"/>
    <lineage>
        <taxon>Bacteria</taxon>
        <taxon>Candidatus Curtissiibacteriota</taxon>
    </lineage>
</organism>
<evidence type="ECO:0000313" key="9">
    <source>
        <dbReference type="Proteomes" id="UP000176628"/>
    </source>
</evidence>
<accession>A0A1F5G3B0</accession>
<evidence type="ECO:0000256" key="1">
    <source>
        <dbReference type="ARBA" id="ARBA00006474"/>
    </source>
</evidence>
<feature type="domain" description="FtsK" evidence="7">
    <location>
        <begin position="362"/>
        <end position="549"/>
    </location>
</feature>
<reference evidence="8 9" key="1">
    <citation type="journal article" date="2016" name="Nat. Commun.">
        <title>Thousands of microbial genomes shed light on interconnected biogeochemical processes in an aquifer system.</title>
        <authorList>
            <person name="Anantharaman K."/>
            <person name="Brown C.T."/>
            <person name="Hug L.A."/>
            <person name="Sharon I."/>
            <person name="Castelle C.J."/>
            <person name="Probst A.J."/>
            <person name="Thomas B.C."/>
            <person name="Singh A."/>
            <person name="Wilkins M.J."/>
            <person name="Karaoz U."/>
            <person name="Brodie E.L."/>
            <person name="Williams K.H."/>
            <person name="Hubbard S.S."/>
            <person name="Banfield J.F."/>
        </authorList>
    </citation>
    <scope>NUCLEOTIDE SEQUENCE [LARGE SCALE GENOMIC DNA]</scope>
</reference>
<evidence type="ECO:0000313" key="8">
    <source>
        <dbReference type="EMBL" id="OGD86339.1"/>
    </source>
</evidence>
<dbReference type="PANTHER" id="PTHR22683:SF41">
    <property type="entry name" value="DNA TRANSLOCASE FTSK"/>
    <property type="match status" value="1"/>
</dbReference>
<comment type="similarity">
    <text evidence="1">Belongs to the FtsK/SpoIIIE/SftA family.</text>
</comment>
<keyword evidence="2 5" id="KW-0547">Nucleotide-binding</keyword>
<keyword evidence="6" id="KW-1133">Transmembrane helix</keyword>
<dbReference type="AlphaFoldDB" id="A0A1F5G3B0"/>
<dbReference type="EMBL" id="MFAV01000020">
    <property type="protein sequence ID" value="OGD86339.1"/>
    <property type="molecule type" value="Genomic_DNA"/>
</dbReference>
<dbReference type="InterPro" id="IPR018541">
    <property type="entry name" value="Ftsk_gamma"/>
</dbReference>